<dbReference type="PROSITE" id="PS51934">
    <property type="entry name" value="LRAT"/>
    <property type="match status" value="1"/>
</dbReference>
<comment type="caution">
    <text evidence="3">The sequence shown here is derived from an EMBL/GenBank/DDBJ whole genome shotgun (WGS) entry which is preliminary data.</text>
</comment>
<keyword evidence="1" id="KW-0812">Transmembrane</keyword>
<dbReference type="InterPro" id="IPR007053">
    <property type="entry name" value="LRAT_dom"/>
</dbReference>
<evidence type="ECO:0000313" key="4">
    <source>
        <dbReference type="Proteomes" id="UP000823775"/>
    </source>
</evidence>
<dbReference type="PANTHER" id="PTHR46137:SF15">
    <property type="entry name" value="LRAT DOMAIN-CONTAINING PROTEIN"/>
    <property type="match status" value="1"/>
</dbReference>
<accession>A0ABS8RHD1</accession>
<dbReference type="EMBL" id="JACEIK010000003">
    <property type="protein sequence ID" value="MCD7446010.1"/>
    <property type="molecule type" value="Genomic_DNA"/>
</dbReference>
<evidence type="ECO:0000313" key="3">
    <source>
        <dbReference type="EMBL" id="MCD7446010.1"/>
    </source>
</evidence>
<feature type="domain" description="LRAT" evidence="2">
    <location>
        <begin position="30"/>
        <end position="180"/>
    </location>
</feature>
<organism evidence="3 4">
    <name type="scientific">Datura stramonium</name>
    <name type="common">Jimsonweed</name>
    <name type="synonym">Common thornapple</name>
    <dbReference type="NCBI Taxonomy" id="4076"/>
    <lineage>
        <taxon>Eukaryota</taxon>
        <taxon>Viridiplantae</taxon>
        <taxon>Streptophyta</taxon>
        <taxon>Embryophyta</taxon>
        <taxon>Tracheophyta</taxon>
        <taxon>Spermatophyta</taxon>
        <taxon>Magnoliopsida</taxon>
        <taxon>eudicotyledons</taxon>
        <taxon>Gunneridae</taxon>
        <taxon>Pentapetalae</taxon>
        <taxon>asterids</taxon>
        <taxon>lamiids</taxon>
        <taxon>Solanales</taxon>
        <taxon>Solanaceae</taxon>
        <taxon>Solanoideae</taxon>
        <taxon>Datureae</taxon>
        <taxon>Datura</taxon>
    </lineage>
</organism>
<dbReference type="Proteomes" id="UP000823775">
    <property type="component" value="Unassembled WGS sequence"/>
</dbReference>
<sequence>MARGERRRKMRQVLFNKINIDELVIGDHIYTWRKGYLYAHHGIYAADGKVIHFTPAAGREVGTRTIFGRVIFSSSPASRRSEPECPRCGDSRGNEGVISSCLECFLCGGNLYRFRYGASPGLFLAQVRGTCTFAPSDPHEDVLHRAETLLNIGFGNYNLFKNNCEDFAIYCKTGYLYFRKGGMGRSGQVVSLAAAASMLASTPVRLMPTPTGLAAVGWGIYCVNRFFWDIGVRRDVMKVPAERLVPRNRLITA</sequence>
<protein>
    <recommendedName>
        <fullName evidence="2">LRAT domain-containing protein</fullName>
    </recommendedName>
</protein>
<evidence type="ECO:0000259" key="2">
    <source>
        <dbReference type="PROSITE" id="PS51934"/>
    </source>
</evidence>
<evidence type="ECO:0000256" key="1">
    <source>
        <dbReference type="SAM" id="Phobius"/>
    </source>
</evidence>
<dbReference type="PANTHER" id="PTHR46137">
    <property type="entry name" value="OS05G0310600 PROTEIN"/>
    <property type="match status" value="1"/>
</dbReference>
<gene>
    <name evidence="3" type="ORF">HAX54_024714</name>
</gene>
<keyword evidence="1" id="KW-1133">Transmembrane helix</keyword>
<keyword evidence="4" id="KW-1185">Reference proteome</keyword>
<dbReference type="Gene3D" id="3.90.1720.10">
    <property type="entry name" value="endopeptidase domain like (from Nostoc punctiforme)"/>
    <property type="match status" value="1"/>
</dbReference>
<name>A0ABS8RHD1_DATST</name>
<dbReference type="Pfam" id="PF04970">
    <property type="entry name" value="LRAT"/>
    <property type="match status" value="1"/>
</dbReference>
<feature type="transmembrane region" description="Helical" evidence="1">
    <location>
        <begin position="212"/>
        <end position="228"/>
    </location>
</feature>
<reference evidence="3 4" key="1">
    <citation type="journal article" date="2021" name="BMC Genomics">
        <title>Datura genome reveals duplications of psychoactive alkaloid biosynthetic genes and high mutation rate following tissue culture.</title>
        <authorList>
            <person name="Rajewski A."/>
            <person name="Carter-House D."/>
            <person name="Stajich J."/>
            <person name="Litt A."/>
        </authorList>
    </citation>
    <scope>NUCLEOTIDE SEQUENCE [LARGE SCALE GENOMIC DNA]</scope>
    <source>
        <strain evidence="3">AR-01</strain>
    </source>
</reference>
<keyword evidence="1" id="KW-0472">Membrane</keyword>
<proteinExistence type="predicted"/>